<reference evidence="9" key="1">
    <citation type="submission" date="2013-07" db="EMBL/GenBank/DDBJ databases">
        <title>The Genome Sequence of Cryptococcus bestiolae CBS10118.</title>
        <authorList>
            <consortium name="The Broad Institute Genome Sequencing Platform"/>
            <person name="Cuomo C."/>
            <person name="Litvintseva A."/>
            <person name="Chen Y."/>
            <person name="Heitman J."/>
            <person name="Sun S."/>
            <person name="Springer D."/>
            <person name="Dromer F."/>
            <person name="Young S.K."/>
            <person name="Zeng Q."/>
            <person name="Gargeya S."/>
            <person name="Fitzgerald M."/>
            <person name="Abouelleil A."/>
            <person name="Alvarado L."/>
            <person name="Berlin A.M."/>
            <person name="Chapman S.B."/>
            <person name="Dewar J."/>
            <person name="Goldberg J."/>
            <person name="Griggs A."/>
            <person name="Gujja S."/>
            <person name="Hansen M."/>
            <person name="Howarth C."/>
            <person name="Imamovic A."/>
            <person name="Larimer J."/>
            <person name="McCowan C."/>
            <person name="Murphy C."/>
            <person name="Pearson M."/>
            <person name="Priest M."/>
            <person name="Roberts A."/>
            <person name="Saif S."/>
            <person name="Shea T."/>
            <person name="Sykes S."/>
            <person name="Wortman J."/>
            <person name="Nusbaum C."/>
            <person name="Birren B."/>
        </authorList>
    </citation>
    <scope>NUCLEOTIDE SEQUENCE [LARGE SCALE GENOMIC DNA]</scope>
    <source>
        <strain evidence="9">CBS 10118</strain>
    </source>
</reference>
<evidence type="ECO:0000256" key="6">
    <source>
        <dbReference type="PIRSR" id="PIRSR637944-1"/>
    </source>
</evidence>
<dbReference type="KEGG" id="kbi:30207122"/>
<accession>A0A1B9GA26</accession>
<dbReference type="GO" id="GO:0042744">
    <property type="term" value="P:hydrogen peroxide catabolic process"/>
    <property type="evidence" value="ECO:0007669"/>
    <property type="project" value="TreeGrafter"/>
</dbReference>
<dbReference type="InterPro" id="IPR037944">
    <property type="entry name" value="PRX5-like"/>
</dbReference>
<evidence type="ECO:0000256" key="4">
    <source>
        <dbReference type="ARBA" id="ARBA00023002"/>
    </source>
</evidence>
<comment type="function">
    <text evidence="7">Thiol-specific peroxidase that catalyzes the reduction of hydrogen peroxide and organic hydroperoxides to water and alcohols, respectively. Plays a role in cell protection against oxidative stress by detoxifying peroxides.</text>
</comment>
<dbReference type="GO" id="GO:0008379">
    <property type="term" value="F:thioredoxin peroxidase activity"/>
    <property type="evidence" value="ECO:0007669"/>
    <property type="project" value="InterPro"/>
</dbReference>
<sequence>MSLRQSVNLRAIKPNRLVRPTAVSRSITSSVRPTLQPTAVKQYRMASVLQATAKAAHSAVASLASAAPVKVGDAVPDVDVRINSLEENVNFSKLTGKNILVLVPGAFSPTCSSQVPGYLEQYSTFQSKGVKDIYIVAVNDMFVVNAWKEKLAGDKNTVKFAADDSSKLASSLGLVLDGQAIFGGPRLKRGAIVIEDGKVLHVAVEPSPGEGMFHFCVSFLQKKDQV</sequence>
<dbReference type="GO" id="GO:0005829">
    <property type="term" value="C:cytosol"/>
    <property type="evidence" value="ECO:0007669"/>
    <property type="project" value="TreeGrafter"/>
</dbReference>
<comment type="similarity">
    <text evidence="1 7">Belongs to the peroxiredoxin family. Prx5 subfamily.</text>
</comment>
<evidence type="ECO:0000313" key="9">
    <source>
        <dbReference type="EMBL" id="OCF27873.1"/>
    </source>
</evidence>
<evidence type="ECO:0000256" key="1">
    <source>
        <dbReference type="ARBA" id="ARBA00010505"/>
    </source>
</evidence>
<dbReference type="AlphaFoldDB" id="A0A1B9GA26"/>
<dbReference type="Gene3D" id="3.40.30.10">
    <property type="entry name" value="Glutaredoxin"/>
    <property type="match status" value="1"/>
</dbReference>
<evidence type="ECO:0000256" key="2">
    <source>
        <dbReference type="ARBA" id="ARBA00022559"/>
    </source>
</evidence>
<dbReference type="GO" id="GO:0005777">
    <property type="term" value="C:peroxisome"/>
    <property type="evidence" value="ECO:0007669"/>
    <property type="project" value="TreeGrafter"/>
</dbReference>
<keyword evidence="3 7" id="KW-0049">Antioxidant</keyword>
<dbReference type="RefSeq" id="XP_019048943.2">
    <property type="nucleotide sequence ID" value="XM_019189381.2"/>
</dbReference>
<dbReference type="Pfam" id="PF08534">
    <property type="entry name" value="Redoxin"/>
    <property type="match status" value="1"/>
</dbReference>
<dbReference type="InterPro" id="IPR036249">
    <property type="entry name" value="Thioredoxin-like_sf"/>
</dbReference>
<evidence type="ECO:0000256" key="3">
    <source>
        <dbReference type="ARBA" id="ARBA00022862"/>
    </source>
</evidence>
<organism evidence="9">
    <name type="scientific">Kwoniella bestiolae CBS 10118</name>
    <dbReference type="NCBI Taxonomy" id="1296100"/>
    <lineage>
        <taxon>Eukaryota</taxon>
        <taxon>Fungi</taxon>
        <taxon>Dikarya</taxon>
        <taxon>Basidiomycota</taxon>
        <taxon>Agaricomycotina</taxon>
        <taxon>Tremellomycetes</taxon>
        <taxon>Tremellales</taxon>
        <taxon>Cryptococcaceae</taxon>
        <taxon>Kwoniella</taxon>
    </lineage>
</organism>
<protein>
    <recommendedName>
        <fullName evidence="8">Thioredoxin domain-containing protein</fullName>
    </recommendedName>
</protein>
<dbReference type="SUPFAM" id="SSF52833">
    <property type="entry name" value="Thioredoxin-like"/>
    <property type="match status" value="1"/>
</dbReference>
<dbReference type="PANTHER" id="PTHR10430">
    <property type="entry name" value="PEROXIREDOXIN"/>
    <property type="match status" value="1"/>
</dbReference>
<dbReference type="GeneID" id="30207122"/>
<evidence type="ECO:0000256" key="7">
    <source>
        <dbReference type="RuleBase" id="RU366011"/>
    </source>
</evidence>
<dbReference type="OrthoDB" id="1882547at2759"/>
<feature type="active site" description="Cysteine sulfenic acid (-SOH) intermediate" evidence="6">
    <location>
        <position position="111"/>
    </location>
</feature>
<reference evidence="9" key="2">
    <citation type="submission" date="2014-01" db="EMBL/GenBank/DDBJ databases">
        <title>Evolution of pathogenesis and genome organization in the Tremellales.</title>
        <authorList>
            <person name="Cuomo C."/>
            <person name="Litvintseva A."/>
            <person name="Heitman J."/>
            <person name="Chen Y."/>
            <person name="Sun S."/>
            <person name="Springer D."/>
            <person name="Dromer F."/>
            <person name="Young S."/>
            <person name="Zeng Q."/>
            <person name="Chapman S."/>
            <person name="Gujja S."/>
            <person name="Saif S."/>
            <person name="Birren B."/>
        </authorList>
    </citation>
    <scope>NUCLEOTIDE SEQUENCE</scope>
    <source>
        <strain evidence="9">CBS 10118</strain>
    </source>
</reference>
<dbReference type="PANTHER" id="PTHR10430:SF39">
    <property type="entry name" value="PEROXISOMAL MEMBRANE ASSOCIATED PROTEIN 20"/>
    <property type="match status" value="1"/>
</dbReference>
<dbReference type="VEuPathDB" id="FungiDB:I302_02723"/>
<dbReference type="InterPro" id="IPR013766">
    <property type="entry name" value="Thioredoxin_domain"/>
</dbReference>
<dbReference type="InterPro" id="IPR013740">
    <property type="entry name" value="Redoxin"/>
</dbReference>
<gene>
    <name evidence="9" type="ORF">I302_02723</name>
</gene>
<dbReference type="GO" id="GO:0045454">
    <property type="term" value="P:cell redox homeostasis"/>
    <property type="evidence" value="ECO:0007669"/>
    <property type="project" value="TreeGrafter"/>
</dbReference>
<dbReference type="GO" id="GO:0034599">
    <property type="term" value="P:cellular response to oxidative stress"/>
    <property type="evidence" value="ECO:0007669"/>
    <property type="project" value="InterPro"/>
</dbReference>
<keyword evidence="4 7" id="KW-0560">Oxidoreductase</keyword>
<dbReference type="EMBL" id="KI894019">
    <property type="protein sequence ID" value="OCF27873.1"/>
    <property type="molecule type" value="Genomic_DNA"/>
</dbReference>
<dbReference type="GO" id="GO:0005739">
    <property type="term" value="C:mitochondrion"/>
    <property type="evidence" value="ECO:0007669"/>
    <property type="project" value="TreeGrafter"/>
</dbReference>
<feature type="domain" description="Thioredoxin" evidence="8">
    <location>
        <begin position="69"/>
        <end position="226"/>
    </location>
</feature>
<dbReference type="PROSITE" id="PS51352">
    <property type="entry name" value="THIOREDOXIN_2"/>
    <property type="match status" value="1"/>
</dbReference>
<proteinExistence type="inferred from homology"/>
<dbReference type="CDD" id="cd03013">
    <property type="entry name" value="PRX5_like"/>
    <property type="match status" value="1"/>
</dbReference>
<keyword evidence="5 7" id="KW-0676">Redox-active center</keyword>
<name>A0A1B9GA26_9TREE</name>
<evidence type="ECO:0000259" key="8">
    <source>
        <dbReference type="PROSITE" id="PS51352"/>
    </source>
</evidence>
<keyword evidence="2 7" id="KW-0575">Peroxidase</keyword>
<dbReference type="STRING" id="1296100.A0A1B9GA26"/>
<evidence type="ECO:0000256" key="5">
    <source>
        <dbReference type="ARBA" id="ARBA00023284"/>
    </source>
</evidence>